<protein>
    <submittedName>
        <fullName evidence="2">Uncharacterized protein DUF2635</fullName>
    </submittedName>
</protein>
<dbReference type="RefSeq" id="WP_103704169.1">
    <property type="nucleotide sequence ID" value="NZ_PQGA01000004.1"/>
</dbReference>
<evidence type="ECO:0000313" key="2">
    <source>
        <dbReference type="EMBL" id="POR52758.1"/>
    </source>
</evidence>
<name>A0A2S4MDC8_9BURK</name>
<dbReference type="OrthoDB" id="8689507at2"/>
<feature type="region of interest" description="Disordered" evidence="1">
    <location>
        <begin position="48"/>
        <end position="73"/>
    </location>
</feature>
<evidence type="ECO:0000256" key="1">
    <source>
        <dbReference type="SAM" id="MobiDB-lite"/>
    </source>
</evidence>
<keyword evidence="3" id="KW-1185">Reference proteome</keyword>
<proteinExistence type="predicted"/>
<dbReference type="Proteomes" id="UP000237381">
    <property type="component" value="Unassembled WGS sequence"/>
</dbReference>
<evidence type="ECO:0000313" key="3">
    <source>
        <dbReference type="Proteomes" id="UP000237381"/>
    </source>
</evidence>
<dbReference type="EMBL" id="PQGA01000004">
    <property type="protein sequence ID" value="POR52758.1"/>
    <property type="molecule type" value="Genomic_DNA"/>
</dbReference>
<sequence length="73" mass="7980">MKVYPVPGRAVRDPVTKHVLAEDGLEVSEHDIFWARRIRDEDVTTTAPEKAVTTETQNEAHAVAAPARDGGEA</sequence>
<organism evidence="2 3">
    <name type="scientific">Paraburkholderia eburnea</name>
    <dbReference type="NCBI Taxonomy" id="1189126"/>
    <lineage>
        <taxon>Bacteria</taxon>
        <taxon>Pseudomonadati</taxon>
        <taxon>Pseudomonadota</taxon>
        <taxon>Betaproteobacteria</taxon>
        <taxon>Burkholderiales</taxon>
        <taxon>Burkholderiaceae</taxon>
        <taxon>Paraburkholderia</taxon>
    </lineage>
</organism>
<accession>A0A2S4MDC8</accession>
<dbReference type="AlphaFoldDB" id="A0A2S4MDC8"/>
<comment type="caution">
    <text evidence="2">The sequence shown here is derived from an EMBL/GenBank/DDBJ whole genome shotgun (WGS) entry which is preliminary data.</text>
</comment>
<reference evidence="2 3" key="1">
    <citation type="submission" date="2018-01" db="EMBL/GenBank/DDBJ databases">
        <title>Genomic Encyclopedia of Type Strains, Phase III (KMG-III): the genomes of soil and plant-associated and newly described type strains.</title>
        <authorList>
            <person name="Whitman W."/>
        </authorList>
    </citation>
    <scope>NUCLEOTIDE SEQUENCE [LARGE SCALE GENOMIC DNA]</scope>
    <source>
        <strain evidence="2 3">JCM 18070</strain>
    </source>
</reference>
<gene>
    <name evidence="2" type="ORF">B0G62_10455</name>
</gene>
<dbReference type="Pfam" id="PF10948">
    <property type="entry name" value="DUF2635"/>
    <property type="match status" value="1"/>
</dbReference>
<dbReference type="InterPro" id="IPR024400">
    <property type="entry name" value="DUF2635"/>
</dbReference>